<evidence type="ECO:0000313" key="3">
    <source>
        <dbReference type="Proteomes" id="UP000319160"/>
    </source>
</evidence>
<keyword evidence="3" id="KW-1185">Reference proteome</keyword>
<dbReference type="Gene3D" id="3.10.129.10">
    <property type="entry name" value="Hotdog Thioesterase"/>
    <property type="match status" value="1"/>
</dbReference>
<evidence type="ECO:0000313" key="2">
    <source>
        <dbReference type="EMBL" id="TRX91890.1"/>
    </source>
</evidence>
<reference evidence="3" key="1">
    <citation type="submission" date="2019-06" db="EMBL/GenBank/DDBJ databases">
        <title>Draft genome sequence of the griseofulvin-producing fungus Xylaria cubensis strain G536.</title>
        <authorList>
            <person name="Mead M.E."/>
            <person name="Raja H.A."/>
            <person name="Steenwyk J.L."/>
            <person name="Knowles S.L."/>
            <person name="Oberlies N.H."/>
            <person name="Rokas A."/>
        </authorList>
    </citation>
    <scope>NUCLEOTIDE SEQUENCE [LARGE SCALE GENOMIC DNA]</scope>
    <source>
        <strain evidence="3">G536</strain>
    </source>
</reference>
<dbReference type="PANTHER" id="PTHR47260:SF6">
    <property type="entry name" value="THIOESTERASE DOMAIN-CONTAINING PROTEIN"/>
    <property type="match status" value="1"/>
</dbReference>
<dbReference type="SUPFAM" id="SSF54637">
    <property type="entry name" value="Thioesterase/thiol ester dehydrase-isomerase"/>
    <property type="match status" value="1"/>
</dbReference>
<dbReference type="AlphaFoldDB" id="A0A553HVA3"/>
<dbReference type="Pfam" id="PF03061">
    <property type="entry name" value="4HBT"/>
    <property type="match status" value="1"/>
</dbReference>
<dbReference type="Proteomes" id="UP000319160">
    <property type="component" value="Unassembled WGS sequence"/>
</dbReference>
<dbReference type="InterPro" id="IPR006683">
    <property type="entry name" value="Thioestr_dom"/>
</dbReference>
<proteinExistence type="predicted"/>
<sequence length="182" mass="19976">MDSLDHAHFSAIPWCARHLKGNRVIAETAPSRSVKSTGEDALFAETLNSESGIARMLRVYEEPLSSTERVDEVKVFLTLGSGLNGWPNVCHGGLVTTILDEAIGMLVPINQDRKRIPAGMCMTAYLNTTFVKPVPTPATILTRARFTRVEGRKYFTQGTIEDEKGVILARADALFVLLKSSL</sequence>
<dbReference type="PANTHER" id="PTHR47260">
    <property type="entry name" value="UPF0644 PROTEIN PB2B4.06"/>
    <property type="match status" value="1"/>
</dbReference>
<dbReference type="CDD" id="cd03443">
    <property type="entry name" value="PaaI_thioesterase"/>
    <property type="match status" value="1"/>
</dbReference>
<evidence type="ECO:0000259" key="1">
    <source>
        <dbReference type="Pfam" id="PF03061"/>
    </source>
</evidence>
<dbReference type="EMBL" id="VFLP01000041">
    <property type="protein sequence ID" value="TRX91890.1"/>
    <property type="molecule type" value="Genomic_DNA"/>
</dbReference>
<gene>
    <name evidence="2" type="ORF">FHL15_007209</name>
</gene>
<dbReference type="OrthoDB" id="506431at2759"/>
<dbReference type="InterPro" id="IPR052061">
    <property type="entry name" value="PTE-AB_protein"/>
</dbReference>
<comment type="caution">
    <text evidence="2">The sequence shown here is derived from an EMBL/GenBank/DDBJ whole genome shotgun (WGS) entry which is preliminary data.</text>
</comment>
<dbReference type="STRING" id="2512241.A0A553HVA3"/>
<feature type="domain" description="Thioesterase" evidence="1">
    <location>
        <begin position="88"/>
        <end position="166"/>
    </location>
</feature>
<name>A0A553HVA3_9PEZI</name>
<organism evidence="2 3">
    <name type="scientific">Xylaria flabelliformis</name>
    <dbReference type="NCBI Taxonomy" id="2512241"/>
    <lineage>
        <taxon>Eukaryota</taxon>
        <taxon>Fungi</taxon>
        <taxon>Dikarya</taxon>
        <taxon>Ascomycota</taxon>
        <taxon>Pezizomycotina</taxon>
        <taxon>Sordariomycetes</taxon>
        <taxon>Xylariomycetidae</taxon>
        <taxon>Xylariales</taxon>
        <taxon>Xylariaceae</taxon>
        <taxon>Xylaria</taxon>
    </lineage>
</organism>
<protein>
    <recommendedName>
        <fullName evidence="1">Thioesterase domain-containing protein</fullName>
    </recommendedName>
</protein>
<accession>A0A553HVA3</accession>
<dbReference type="InterPro" id="IPR029069">
    <property type="entry name" value="HotDog_dom_sf"/>
</dbReference>